<dbReference type="Pfam" id="PF13412">
    <property type="entry name" value="HTH_24"/>
    <property type="match status" value="1"/>
</dbReference>
<dbReference type="GO" id="GO:0005829">
    <property type="term" value="C:cytosol"/>
    <property type="evidence" value="ECO:0007669"/>
    <property type="project" value="TreeGrafter"/>
</dbReference>
<dbReference type="GO" id="GO:0043200">
    <property type="term" value="P:response to amino acid"/>
    <property type="evidence" value="ECO:0007669"/>
    <property type="project" value="TreeGrafter"/>
</dbReference>
<keyword evidence="3" id="KW-0804">Transcription</keyword>
<organism evidence="5 6">
    <name type="scientific">Aquincola agrisoli</name>
    <dbReference type="NCBI Taxonomy" id="3119538"/>
    <lineage>
        <taxon>Bacteria</taxon>
        <taxon>Pseudomonadati</taxon>
        <taxon>Pseudomonadota</taxon>
        <taxon>Betaproteobacteria</taxon>
        <taxon>Burkholderiales</taxon>
        <taxon>Sphaerotilaceae</taxon>
        <taxon>Aquincola</taxon>
    </lineage>
</organism>
<dbReference type="Pfam" id="PF01037">
    <property type="entry name" value="AsnC_trans_reg"/>
    <property type="match status" value="1"/>
</dbReference>
<sequence length="161" mass="18205">MRSDIDTVDRQLLAALQTNARLTTGELAQMAGLSQSPCWRRIRRMEEAGLIKGYHARLDRRALGYGVVAFVNISIDFQNDERSFEFVEAVRRIPQVVMFHAVTGSSDFLLMVVAEDLDAYSALLQRQLHRLPGVKQVHTSFSLQEFKPYDDLPIPPASDGR</sequence>
<dbReference type="InterPro" id="IPR036390">
    <property type="entry name" value="WH_DNA-bd_sf"/>
</dbReference>
<reference evidence="5 6" key="1">
    <citation type="submission" date="2024-02" db="EMBL/GenBank/DDBJ databases">
        <title>Genome sequence of Aquincola sp. MAHUQ-54.</title>
        <authorList>
            <person name="Huq M.A."/>
        </authorList>
    </citation>
    <scope>NUCLEOTIDE SEQUENCE [LARGE SCALE GENOMIC DNA]</scope>
    <source>
        <strain evidence="5 6">MAHUQ-54</strain>
    </source>
</reference>
<proteinExistence type="predicted"/>
<dbReference type="PANTHER" id="PTHR30154:SF34">
    <property type="entry name" value="TRANSCRIPTIONAL REGULATOR AZLB"/>
    <property type="match status" value="1"/>
</dbReference>
<dbReference type="InterPro" id="IPR000485">
    <property type="entry name" value="AsnC-type_HTH_dom"/>
</dbReference>
<dbReference type="GO" id="GO:0043565">
    <property type="term" value="F:sequence-specific DNA binding"/>
    <property type="evidence" value="ECO:0007669"/>
    <property type="project" value="InterPro"/>
</dbReference>
<dbReference type="InterPro" id="IPR011991">
    <property type="entry name" value="ArsR-like_HTH"/>
</dbReference>
<dbReference type="Gene3D" id="1.10.10.10">
    <property type="entry name" value="Winged helix-like DNA-binding domain superfamily/Winged helix DNA-binding domain"/>
    <property type="match status" value="1"/>
</dbReference>
<dbReference type="GO" id="GO:0006355">
    <property type="term" value="P:regulation of DNA-templated transcription"/>
    <property type="evidence" value="ECO:0007669"/>
    <property type="project" value="UniProtKB-ARBA"/>
</dbReference>
<dbReference type="InterPro" id="IPR019887">
    <property type="entry name" value="Tscrpt_reg_AsnC/Lrp_C"/>
</dbReference>
<evidence type="ECO:0000259" key="4">
    <source>
        <dbReference type="PROSITE" id="PS50956"/>
    </source>
</evidence>
<gene>
    <name evidence="5" type="ORF">V4F39_14490</name>
</gene>
<evidence type="ECO:0000313" key="6">
    <source>
        <dbReference type="Proteomes" id="UP001336250"/>
    </source>
</evidence>
<protein>
    <submittedName>
        <fullName evidence="5">Lrp/AsnC family transcriptional regulator</fullName>
    </submittedName>
</protein>
<dbReference type="PANTHER" id="PTHR30154">
    <property type="entry name" value="LEUCINE-RESPONSIVE REGULATORY PROTEIN"/>
    <property type="match status" value="1"/>
</dbReference>
<dbReference type="Gene3D" id="3.30.70.920">
    <property type="match status" value="1"/>
</dbReference>
<name>A0AAW9QCP1_9BURK</name>
<feature type="domain" description="HTH asnC-type" evidence="4">
    <location>
        <begin position="5"/>
        <end position="66"/>
    </location>
</feature>
<accession>A0AAW9QCP1</accession>
<evidence type="ECO:0000256" key="3">
    <source>
        <dbReference type="ARBA" id="ARBA00023163"/>
    </source>
</evidence>
<dbReference type="PROSITE" id="PS50956">
    <property type="entry name" value="HTH_ASNC_2"/>
    <property type="match status" value="1"/>
</dbReference>
<dbReference type="PRINTS" id="PR00033">
    <property type="entry name" value="HTHASNC"/>
</dbReference>
<evidence type="ECO:0000256" key="1">
    <source>
        <dbReference type="ARBA" id="ARBA00023015"/>
    </source>
</evidence>
<dbReference type="RefSeq" id="WP_332290240.1">
    <property type="nucleotide sequence ID" value="NZ_JAZIBG010000028.1"/>
</dbReference>
<keyword evidence="6" id="KW-1185">Reference proteome</keyword>
<dbReference type="InterPro" id="IPR036388">
    <property type="entry name" value="WH-like_DNA-bd_sf"/>
</dbReference>
<dbReference type="InterPro" id="IPR019888">
    <property type="entry name" value="Tscrpt_reg_AsnC-like"/>
</dbReference>
<dbReference type="AlphaFoldDB" id="A0AAW9QCP1"/>
<evidence type="ECO:0000313" key="5">
    <source>
        <dbReference type="EMBL" id="MEF7615126.1"/>
    </source>
</evidence>
<dbReference type="Proteomes" id="UP001336250">
    <property type="component" value="Unassembled WGS sequence"/>
</dbReference>
<keyword evidence="2" id="KW-0238">DNA-binding</keyword>
<dbReference type="SUPFAM" id="SSF46785">
    <property type="entry name" value="Winged helix' DNA-binding domain"/>
    <property type="match status" value="1"/>
</dbReference>
<keyword evidence="1" id="KW-0805">Transcription regulation</keyword>
<dbReference type="CDD" id="cd00090">
    <property type="entry name" value="HTH_ARSR"/>
    <property type="match status" value="1"/>
</dbReference>
<evidence type="ECO:0000256" key="2">
    <source>
        <dbReference type="ARBA" id="ARBA00023125"/>
    </source>
</evidence>
<dbReference type="SMART" id="SM00344">
    <property type="entry name" value="HTH_ASNC"/>
    <property type="match status" value="1"/>
</dbReference>
<dbReference type="EMBL" id="JAZIBG010000028">
    <property type="protein sequence ID" value="MEF7615126.1"/>
    <property type="molecule type" value="Genomic_DNA"/>
</dbReference>
<comment type="caution">
    <text evidence="5">The sequence shown here is derived from an EMBL/GenBank/DDBJ whole genome shotgun (WGS) entry which is preliminary data.</text>
</comment>